<evidence type="ECO:0000313" key="3">
    <source>
        <dbReference type="Proteomes" id="UP000623129"/>
    </source>
</evidence>
<name>A0A833QYW4_9POAL</name>
<dbReference type="InterPro" id="IPR008554">
    <property type="entry name" value="Glutaredoxin-like"/>
</dbReference>
<dbReference type="Gene3D" id="3.40.30.10">
    <property type="entry name" value="Glutaredoxin"/>
    <property type="match status" value="1"/>
</dbReference>
<proteinExistence type="inferred from homology"/>
<sequence length="184" mass="19941">MEKDFVSRDDDGINGQTRLDHFPSVFLSPPFDPFVILFLLAIDDSPSEKENLEEEKPASASGECKSRLALPPATLQLATLLARLTPRRLRIFSSISGGGGEARRQLVLYSKPGCCLCDGLKEKLSVAFSVDGPHSLHSVDLQARAGQGPFGPSKIQTLVVVWTEASPSISDDNGIAVGRQEHQR</sequence>
<comment type="similarity">
    <text evidence="1">Belongs to the glutaredoxin family.</text>
</comment>
<evidence type="ECO:0000313" key="2">
    <source>
        <dbReference type="EMBL" id="KAF3330483.1"/>
    </source>
</evidence>
<dbReference type="PANTHER" id="PTHR33558">
    <property type="entry name" value="GLUTAREDOXIN-LIKE PROTEIN C5ORF63 HOMOLOG"/>
    <property type="match status" value="1"/>
</dbReference>
<dbReference type="EMBL" id="SWLB01000013">
    <property type="protein sequence ID" value="KAF3330483.1"/>
    <property type="molecule type" value="Genomic_DNA"/>
</dbReference>
<organism evidence="2 3">
    <name type="scientific">Carex littledalei</name>
    <dbReference type="NCBI Taxonomy" id="544730"/>
    <lineage>
        <taxon>Eukaryota</taxon>
        <taxon>Viridiplantae</taxon>
        <taxon>Streptophyta</taxon>
        <taxon>Embryophyta</taxon>
        <taxon>Tracheophyta</taxon>
        <taxon>Spermatophyta</taxon>
        <taxon>Magnoliopsida</taxon>
        <taxon>Liliopsida</taxon>
        <taxon>Poales</taxon>
        <taxon>Cyperaceae</taxon>
        <taxon>Cyperoideae</taxon>
        <taxon>Cariceae</taxon>
        <taxon>Carex</taxon>
        <taxon>Carex subgen. Euthyceras</taxon>
    </lineage>
</organism>
<keyword evidence="1" id="KW-0249">Electron transport</keyword>
<comment type="caution">
    <text evidence="2">The sequence shown here is derived from an EMBL/GenBank/DDBJ whole genome shotgun (WGS) entry which is preliminary data.</text>
</comment>
<dbReference type="PANTHER" id="PTHR33558:SF1">
    <property type="entry name" value="GLUTAREDOXIN-LIKE PROTEIN C5ORF63 HOMOLOG"/>
    <property type="match status" value="1"/>
</dbReference>
<gene>
    <name evidence="2" type="ORF">FCM35_KLT03837</name>
</gene>
<keyword evidence="1" id="KW-0813">Transport</keyword>
<protein>
    <recommendedName>
        <fullName evidence="1">Glutaredoxin-like protein</fullName>
    </recommendedName>
</protein>
<dbReference type="Proteomes" id="UP000623129">
    <property type="component" value="Unassembled WGS sequence"/>
</dbReference>
<dbReference type="AlphaFoldDB" id="A0A833QYW4"/>
<dbReference type="Pfam" id="PF05768">
    <property type="entry name" value="Glrx-like"/>
    <property type="match status" value="1"/>
</dbReference>
<keyword evidence="3" id="KW-1185">Reference proteome</keyword>
<dbReference type="OrthoDB" id="2016230at2759"/>
<evidence type="ECO:0000256" key="1">
    <source>
        <dbReference type="RuleBase" id="RU363082"/>
    </source>
</evidence>
<accession>A0A833QYW4</accession>
<dbReference type="InterPro" id="IPR052565">
    <property type="entry name" value="Glutaredoxin-like_YDR286C"/>
</dbReference>
<reference evidence="2" key="1">
    <citation type="submission" date="2020-01" db="EMBL/GenBank/DDBJ databases">
        <title>Genome sequence of Kobresia littledalei, the first chromosome-level genome in the family Cyperaceae.</title>
        <authorList>
            <person name="Qu G."/>
        </authorList>
    </citation>
    <scope>NUCLEOTIDE SEQUENCE</scope>
    <source>
        <strain evidence="2">C.B.Clarke</strain>
        <tissue evidence="2">Leaf</tissue>
    </source>
</reference>